<accession>A0A4Y1QTU4</accession>
<evidence type="ECO:0000256" key="4">
    <source>
        <dbReference type="ARBA" id="ARBA00023242"/>
    </source>
</evidence>
<reference evidence="6" key="1">
    <citation type="journal article" date="2019" name="Science">
        <title>Mutation of a bHLH transcription factor allowed almond domestication.</title>
        <authorList>
            <person name="Sanchez-Perez R."/>
            <person name="Pavan S."/>
            <person name="Mazzeo R."/>
            <person name="Moldovan C."/>
            <person name="Aiese Cigliano R."/>
            <person name="Del Cueto J."/>
            <person name="Ricciardi F."/>
            <person name="Lotti C."/>
            <person name="Ricciardi L."/>
            <person name="Dicenta F."/>
            <person name="Lopez-Marques R.L."/>
            <person name="Lindberg Moller B."/>
        </authorList>
    </citation>
    <scope>NUCLEOTIDE SEQUENCE</scope>
</reference>
<dbReference type="PROSITE" id="PS51005">
    <property type="entry name" value="NAC"/>
    <property type="match status" value="1"/>
</dbReference>
<dbReference type="InterPro" id="IPR003441">
    <property type="entry name" value="NAC-dom"/>
</dbReference>
<evidence type="ECO:0000256" key="3">
    <source>
        <dbReference type="ARBA" id="ARBA00023163"/>
    </source>
</evidence>
<evidence type="ECO:0000313" key="6">
    <source>
        <dbReference type="EMBL" id="BBG95217.1"/>
    </source>
</evidence>
<protein>
    <submittedName>
        <fullName evidence="6">No Apical Meristem domain transcriptional regulator superfamily protein</fullName>
    </submittedName>
</protein>
<dbReference type="PANTHER" id="PTHR31744">
    <property type="entry name" value="PROTEIN CUP-SHAPED COTYLEDON 2-RELATED"/>
    <property type="match status" value="1"/>
</dbReference>
<organism evidence="6">
    <name type="scientific">Prunus dulcis</name>
    <name type="common">Almond</name>
    <name type="synonym">Amygdalus dulcis</name>
    <dbReference type="NCBI Taxonomy" id="3755"/>
    <lineage>
        <taxon>Eukaryota</taxon>
        <taxon>Viridiplantae</taxon>
        <taxon>Streptophyta</taxon>
        <taxon>Embryophyta</taxon>
        <taxon>Tracheophyta</taxon>
        <taxon>Spermatophyta</taxon>
        <taxon>Magnoliopsida</taxon>
        <taxon>eudicotyledons</taxon>
        <taxon>Gunneridae</taxon>
        <taxon>Pentapetalae</taxon>
        <taxon>rosids</taxon>
        <taxon>fabids</taxon>
        <taxon>Rosales</taxon>
        <taxon>Rosaceae</taxon>
        <taxon>Amygdaloideae</taxon>
        <taxon>Amygdaleae</taxon>
        <taxon>Prunus</taxon>
    </lineage>
</organism>
<dbReference type="AlphaFoldDB" id="A0A4Y1QTU4"/>
<keyword evidence="1" id="KW-0805">Transcription regulation</keyword>
<sequence length="351" mass="40073">HVIYDIEPKRNVDLPGLRQVVSFSTYTFINLTARTGKKTEKPKQADDLNLRMGDPKATSLRSLPPGCRFYPSEEQLLRCYLSNKNDADPAQSGGYDLIRELDLYNHDPFDLPDSACYSYGHAGRKRHWFCYTVRVLKERRAKSGYWRRKGRDRDVVGRGGKAVLGRRTSFVFYLGNSPNTAVRTDWVLYQYARVDHVKASFVLCRVFVRSRHGNRLSYNGVSSCAEESACTVRHIGIQHDGFHTPNIVETEVHGDNSAHRKNEMLNFPMRLDCEINDRLKNGPVSISRLQPNGQLRRMNGMSTPVKSMRGNIHFALVWGCRSALCPKRGKGFTGTRKTKICLMMDAMYMII</sequence>
<feature type="domain" description="NAC" evidence="5">
    <location>
        <begin position="63"/>
        <end position="209"/>
    </location>
</feature>
<keyword evidence="4" id="KW-0539">Nucleus</keyword>
<name>A0A4Y1QTU4_PRUDU</name>
<gene>
    <name evidence="6" type="ORF">Prudu_003701</name>
</gene>
<dbReference type="GO" id="GO:0006355">
    <property type="term" value="P:regulation of DNA-templated transcription"/>
    <property type="evidence" value="ECO:0007669"/>
    <property type="project" value="InterPro"/>
</dbReference>
<dbReference type="InterPro" id="IPR036093">
    <property type="entry name" value="NAC_dom_sf"/>
</dbReference>
<proteinExistence type="predicted"/>
<keyword evidence="3" id="KW-0804">Transcription</keyword>
<evidence type="ECO:0000256" key="1">
    <source>
        <dbReference type="ARBA" id="ARBA00023015"/>
    </source>
</evidence>
<dbReference type="SUPFAM" id="SSF101941">
    <property type="entry name" value="NAC domain"/>
    <property type="match status" value="1"/>
</dbReference>
<evidence type="ECO:0000259" key="5">
    <source>
        <dbReference type="PROSITE" id="PS51005"/>
    </source>
</evidence>
<evidence type="ECO:0000256" key="2">
    <source>
        <dbReference type="ARBA" id="ARBA00023125"/>
    </source>
</evidence>
<dbReference type="EMBL" id="AP019297">
    <property type="protein sequence ID" value="BBG95217.1"/>
    <property type="molecule type" value="Genomic_DNA"/>
</dbReference>
<keyword evidence="2" id="KW-0238">DNA-binding</keyword>
<feature type="non-terminal residue" evidence="6">
    <location>
        <position position="1"/>
    </location>
</feature>
<dbReference type="GO" id="GO:0003677">
    <property type="term" value="F:DNA binding"/>
    <property type="evidence" value="ECO:0007669"/>
    <property type="project" value="UniProtKB-KW"/>
</dbReference>
<dbReference type="Pfam" id="PF02365">
    <property type="entry name" value="NAM"/>
    <property type="match status" value="1"/>
</dbReference>
<dbReference type="Gene3D" id="2.170.150.80">
    <property type="entry name" value="NAC domain"/>
    <property type="match status" value="1"/>
</dbReference>